<protein>
    <submittedName>
        <fullName evidence="2">Putative secreted peptide</fullName>
    </submittedName>
</protein>
<evidence type="ECO:0000256" key="1">
    <source>
        <dbReference type="SAM" id="SignalP"/>
    </source>
</evidence>
<feature type="signal peptide" evidence="1">
    <location>
        <begin position="1"/>
        <end position="28"/>
    </location>
</feature>
<name>A0A2M3ZTB1_9DIPT</name>
<accession>A0A2M3ZTB1</accession>
<organism evidence="2">
    <name type="scientific">Anopheles braziliensis</name>
    <dbReference type="NCBI Taxonomy" id="58242"/>
    <lineage>
        <taxon>Eukaryota</taxon>
        <taxon>Metazoa</taxon>
        <taxon>Ecdysozoa</taxon>
        <taxon>Arthropoda</taxon>
        <taxon>Hexapoda</taxon>
        <taxon>Insecta</taxon>
        <taxon>Pterygota</taxon>
        <taxon>Neoptera</taxon>
        <taxon>Endopterygota</taxon>
        <taxon>Diptera</taxon>
        <taxon>Nematocera</taxon>
        <taxon>Culicoidea</taxon>
        <taxon>Culicidae</taxon>
        <taxon>Anophelinae</taxon>
        <taxon>Anopheles</taxon>
    </lineage>
</organism>
<keyword evidence="1" id="KW-0732">Signal</keyword>
<dbReference type="AlphaFoldDB" id="A0A2M3ZTB1"/>
<dbReference type="EMBL" id="GGFM01010982">
    <property type="protein sequence ID" value="MBW31733.1"/>
    <property type="molecule type" value="Transcribed_RNA"/>
</dbReference>
<sequence length="135" mass="15782">MLLGERIPHYLSHILLLPLLQLLQQLQSWLLHRTRTHAHKGTQLHTHTPTHDIQTRSCRVIAHTERETRDQPRGTPRRALVLYSVCFSPFTVFKNLTLTTANFTRNRFRFLSSPLAHRHSFPIPHTHARTRCSSV</sequence>
<proteinExistence type="predicted"/>
<feature type="chain" id="PRO_5014954096" evidence="1">
    <location>
        <begin position="29"/>
        <end position="135"/>
    </location>
</feature>
<evidence type="ECO:0000313" key="2">
    <source>
        <dbReference type="EMBL" id="MBW31733.1"/>
    </source>
</evidence>
<reference evidence="2" key="1">
    <citation type="submission" date="2018-01" db="EMBL/GenBank/DDBJ databases">
        <title>An insight into the sialome of Amazonian anophelines.</title>
        <authorList>
            <person name="Ribeiro J.M."/>
            <person name="Scarpassa V."/>
            <person name="Calvo E."/>
        </authorList>
    </citation>
    <scope>NUCLEOTIDE SEQUENCE</scope>
    <source>
        <tissue evidence="2">Salivary glands</tissue>
    </source>
</reference>